<evidence type="ECO:0000313" key="6">
    <source>
        <dbReference type="Proteomes" id="UP000309542"/>
    </source>
</evidence>
<dbReference type="InterPro" id="IPR001789">
    <property type="entry name" value="Sig_transdc_resp-reg_receiver"/>
</dbReference>
<dbReference type="PANTHER" id="PTHR44591">
    <property type="entry name" value="STRESS RESPONSE REGULATOR PROTEIN 1"/>
    <property type="match status" value="1"/>
</dbReference>
<dbReference type="Pfam" id="PF00072">
    <property type="entry name" value="Response_reg"/>
    <property type="match status" value="1"/>
</dbReference>
<evidence type="ECO:0000256" key="3">
    <source>
        <dbReference type="PROSITE-ProRule" id="PRU00169"/>
    </source>
</evidence>
<name>A0A4U1KYA1_STRMT</name>
<protein>
    <submittedName>
        <fullName evidence="5">Response regulator</fullName>
    </submittedName>
</protein>
<dbReference type="SMART" id="SM00448">
    <property type="entry name" value="REC"/>
    <property type="match status" value="1"/>
</dbReference>
<dbReference type="PANTHER" id="PTHR44591:SF14">
    <property type="entry name" value="PROTEIN PILG"/>
    <property type="match status" value="1"/>
</dbReference>
<evidence type="ECO:0000256" key="1">
    <source>
        <dbReference type="ARBA" id="ARBA00022553"/>
    </source>
</evidence>
<sequence length="124" mass="13732">MTTLLVVDDESLVTDFLSFLLWREGYVVHATRTGSEALEATERVQPDLIVTDLMMPVMSGLELAQALQRDEKRATIPIVLCTAAPGALSEEEKRLFVAVLRKPYSPATLLDIIARKVGPGRHRT</sequence>
<evidence type="ECO:0000256" key="2">
    <source>
        <dbReference type="ARBA" id="ARBA00023012"/>
    </source>
</evidence>
<dbReference type="Gene3D" id="3.40.50.2300">
    <property type="match status" value="1"/>
</dbReference>
<dbReference type="CDD" id="cd17574">
    <property type="entry name" value="REC_OmpR"/>
    <property type="match status" value="1"/>
</dbReference>
<feature type="domain" description="Response regulatory" evidence="4">
    <location>
        <begin position="3"/>
        <end position="117"/>
    </location>
</feature>
<keyword evidence="2" id="KW-0902">Two-component regulatory system</keyword>
<dbReference type="AlphaFoldDB" id="A0A4U1KYA1"/>
<dbReference type="Proteomes" id="UP000309542">
    <property type="component" value="Unassembled WGS sequence"/>
</dbReference>
<keyword evidence="1 3" id="KW-0597">Phosphoprotein</keyword>
<reference evidence="5 6" key="1">
    <citation type="submission" date="2019-04" db="EMBL/GenBank/DDBJ databases">
        <title>Genome sequence of Streptococcus mitis strain ColumbLawn.</title>
        <authorList>
            <person name="Mungovan B.A."/>
            <person name="Maclea K.S."/>
        </authorList>
    </citation>
    <scope>NUCLEOTIDE SEQUENCE [LARGE SCALE GENOMIC DNA]</scope>
    <source>
        <strain evidence="5 6">ColumbLawn</strain>
    </source>
</reference>
<dbReference type="InterPro" id="IPR011006">
    <property type="entry name" value="CheY-like_superfamily"/>
</dbReference>
<evidence type="ECO:0000259" key="4">
    <source>
        <dbReference type="PROSITE" id="PS50110"/>
    </source>
</evidence>
<accession>A0A4U1KYA1</accession>
<gene>
    <name evidence="5" type="ORF">FBF73_09875</name>
</gene>
<dbReference type="PROSITE" id="PS50110">
    <property type="entry name" value="RESPONSE_REGULATORY"/>
    <property type="match status" value="1"/>
</dbReference>
<evidence type="ECO:0000313" key="5">
    <source>
        <dbReference type="EMBL" id="TKD48690.1"/>
    </source>
</evidence>
<dbReference type="InterPro" id="IPR050595">
    <property type="entry name" value="Bact_response_regulator"/>
</dbReference>
<dbReference type="GO" id="GO:0000160">
    <property type="term" value="P:phosphorelay signal transduction system"/>
    <property type="evidence" value="ECO:0007669"/>
    <property type="project" value="UniProtKB-KW"/>
</dbReference>
<proteinExistence type="predicted"/>
<dbReference type="SUPFAM" id="SSF52172">
    <property type="entry name" value="CheY-like"/>
    <property type="match status" value="1"/>
</dbReference>
<feature type="modified residue" description="4-aspartylphosphate" evidence="3">
    <location>
        <position position="52"/>
    </location>
</feature>
<dbReference type="EMBL" id="SWFJ01000039">
    <property type="protein sequence ID" value="TKD48690.1"/>
    <property type="molecule type" value="Genomic_DNA"/>
</dbReference>
<comment type="caution">
    <text evidence="5">The sequence shown here is derived from an EMBL/GenBank/DDBJ whole genome shotgun (WGS) entry which is preliminary data.</text>
</comment>
<organism evidence="5 6">
    <name type="scientific">Streptococcus mitis</name>
    <dbReference type="NCBI Taxonomy" id="28037"/>
    <lineage>
        <taxon>Bacteria</taxon>
        <taxon>Bacillati</taxon>
        <taxon>Bacillota</taxon>
        <taxon>Bacilli</taxon>
        <taxon>Lactobacillales</taxon>
        <taxon>Streptococcaceae</taxon>
        <taxon>Streptococcus</taxon>
        <taxon>Streptococcus mitis group</taxon>
    </lineage>
</organism>